<name>A0A1X1EVG3_PANCY</name>
<dbReference type="EMBL" id="MLJI01000001">
    <property type="protein sequence ID" value="ORM93937.1"/>
    <property type="molecule type" value="Genomic_DNA"/>
</dbReference>
<keyword evidence="2" id="KW-1185">Reference proteome</keyword>
<accession>A0A1X1EVG3</accession>
<gene>
    <name evidence="1" type="ORF">HA50_11470</name>
</gene>
<dbReference type="Proteomes" id="UP000193749">
    <property type="component" value="Unassembled WGS sequence"/>
</dbReference>
<protein>
    <submittedName>
        <fullName evidence="1">Uncharacterized protein</fullName>
    </submittedName>
</protein>
<dbReference type="AlphaFoldDB" id="A0A1X1EVG3"/>
<sequence length="534" mass="59729">MAGWAWTVEEENITSLTFPFTINSAPESPGYYFANQFGFIGVTAAGYIGLQPRTANQYSLVFSNFVSGATVIDSDRCRSGADGGPGVSCSTLYPIKVGKKYLFEVRRAANDWNAWYGFVKEEGSTQETQIGAWQLPAGSGALRTSQTGWIEYYKKVDTCYIPEVAQITVSPPYVTASGKQGALSNRGQRGVCNGKFDYAAEFIGKDLRTTVGRRMITSDAYSSALYDGELKPDSFVTIGVYDSDNKELEKHTVQVGKDYVGKWTWPHYTAGIFNSKLKKIKIGLFDKETGEINVKNWSSFENQIYKNKLENLKVVTTIENMWVNDDAYSDDLHLGNLESGSSVMITVKDQAGKLLEDYTVRVPDSDLDRWLWSGYTGIEFNSALNKIKIGDIDNNNDISIVRTSSYKNKIWKKSQEHLTVKAEIFSASENPWINHDLFGDKLAAELPSGSKVTIKVKSSLGNLLEEHTVELPDGHLDRYKWPPYAANEFNKIFKQIVIGEKVAEDKITVIAGSQYRNLIWKKERANLTVEVTIE</sequence>
<evidence type="ECO:0000313" key="2">
    <source>
        <dbReference type="Proteomes" id="UP000193749"/>
    </source>
</evidence>
<comment type="caution">
    <text evidence="1">The sequence shown here is derived from an EMBL/GenBank/DDBJ whole genome shotgun (WGS) entry which is preliminary data.</text>
</comment>
<proteinExistence type="predicted"/>
<reference evidence="1 2" key="1">
    <citation type="journal article" date="2017" name="Antonie Van Leeuwenhoek">
        <title>Phylogenomic resolution of the bacterial genus Pantoea and its relationship with Erwinia and Tatumella.</title>
        <authorList>
            <person name="Palmer M."/>
            <person name="Steenkamp E.T."/>
            <person name="Coetzee M.P."/>
            <person name="Chan W.Y."/>
            <person name="van Zyl E."/>
            <person name="De Maayer P."/>
            <person name="Coutinho T.A."/>
            <person name="Blom J."/>
            <person name="Smits T.H."/>
            <person name="Duffy B."/>
            <person name="Venter S.N."/>
        </authorList>
    </citation>
    <scope>NUCLEOTIDE SEQUENCE [LARGE SCALE GENOMIC DNA]</scope>
    <source>
        <strain evidence="1 2">LMG 2657</strain>
    </source>
</reference>
<evidence type="ECO:0000313" key="1">
    <source>
        <dbReference type="EMBL" id="ORM93937.1"/>
    </source>
</evidence>
<dbReference type="Gene3D" id="3.30.70.2150">
    <property type="match status" value="3"/>
</dbReference>
<organism evidence="1 2">
    <name type="scientific">Pantoea cypripedii</name>
    <name type="common">Pectobacterium cypripedii</name>
    <name type="synonym">Erwinia cypripedii</name>
    <dbReference type="NCBI Taxonomy" id="55209"/>
    <lineage>
        <taxon>Bacteria</taxon>
        <taxon>Pseudomonadati</taxon>
        <taxon>Pseudomonadota</taxon>
        <taxon>Gammaproteobacteria</taxon>
        <taxon>Enterobacterales</taxon>
        <taxon>Erwiniaceae</taxon>
        <taxon>Pantoea</taxon>
    </lineage>
</organism>
<dbReference type="STRING" id="55209.HA50_11470"/>